<feature type="transmembrane region" description="Helical" evidence="8">
    <location>
        <begin position="62"/>
        <end position="87"/>
    </location>
</feature>
<dbReference type="PANTHER" id="PTHR34979">
    <property type="entry name" value="INNER MEMBRANE PROTEIN YGAZ"/>
    <property type="match status" value="1"/>
</dbReference>
<sequence>MKHGAIAILPLAFGAAIYGFAFGILAAQFGFPWWGVALMSSAVHAGSSQIVAVEQLSGGSTILGAALAGAALNLRYIGIVASLTEILQHLPLYLRLIAIHITGDENWALTMAQRAKNSNIGAMFLLGSGSVMISVWTGSTALGAVVGASLPDLEKFGLGFAFTAAFIAMARGMWRGQKNAVPWLGCFAVTCLFVVYGTPKAYAIIAGSVVGVFLSMAVRHIQEAEE</sequence>
<keyword evidence="3" id="KW-0813">Transport</keyword>
<keyword evidence="6 8" id="KW-1133">Transmembrane helix</keyword>
<reference evidence="9" key="1">
    <citation type="submission" date="2018-06" db="EMBL/GenBank/DDBJ databases">
        <authorList>
            <person name="Zhirakovskaya E."/>
        </authorList>
    </citation>
    <scope>NUCLEOTIDE SEQUENCE</scope>
</reference>
<evidence type="ECO:0000256" key="6">
    <source>
        <dbReference type="ARBA" id="ARBA00022989"/>
    </source>
</evidence>
<feature type="transmembrane region" description="Helical" evidence="8">
    <location>
        <begin position="202"/>
        <end position="221"/>
    </location>
</feature>
<evidence type="ECO:0000256" key="8">
    <source>
        <dbReference type="SAM" id="Phobius"/>
    </source>
</evidence>
<feature type="transmembrane region" description="Helical" evidence="8">
    <location>
        <begin position="180"/>
        <end position="196"/>
    </location>
</feature>
<dbReference type="AlphaFoldDB" id="A0A3B0RLA0"/>
<accession>A0A3B0RLA0</accession>
<feature type="transmembrane region" description="Helical" evidence="8">
    <location>
        <begin position="7"/>
        <end position="31"/>
    </location>
</feature>
<evidence type="ECO:0008006" key="10">
    <source>
        <dbReference type="Google" id="ProtNLM"/>
    </source>
</evidence>
<feature type="transmembrane region" description="Helical" evidence="8">
    <location>
        <begin position="156"/>
        <end position="173"/>
    </location>
</feature>
<proteinExistence type="inferred from homology"/>
<dbReference type="GO" id="GO:1903785">
    <property type="term" value="P:L-valine transmembrane transport"/>
    <property type="evidence" value="ECO:0007669"/>
    <property type="project" value="TreeGrafter"/>
</dbReference>
<keyword evidence="5 8" id="KW-0812">Transmembrane</keyword>
<name>A0A3B0RLA0_9ZZZZ</name>
<evidence type="ECO:0000256" key="5">
    <source>
        <dbReference type="ARBA" id="ARBA00022692"/>
    </source>
</evidence>
<organism evidence="9">
    <name type="scientific">hydrothermal vent metagenome</name>
    <dbReference type="NCBI Taxonomy" id="652676"/>
    <lineage>
        <taxon>unclassified sequences</taxon>
        <taxon>metagenomes</taxon>
        <taxon>ecological metagenomes</taxon>
    </lineage>
</organism>
<keyword evidence="7 8" id="KW-0472">Membrane</keyword>
<dbReference type="EMBL" id="UOEC01000114">
    <property type="protein sequence ID" value="VAV93970.1"/>
    <property type="molecule type" value="Genomic_DNA"/>
</dbReference>
<comment type="subcellular location">
    <subcellularLocation>
        <location evidence="1">Cell membrane</location>
        <topology evidence="1">Multi-pass membrane protein</topology>
    </subcellularLocation>
</comment>
<evidence type="ECO:0000313" key="9">
    <source>
        <dbReference type="EMBL" id="VAV93970.1"/>
    </source>
</evidence>
<dbReference type="InterPro" id="IPR011606">
    <property type="entry name" value="Brnchd-chn_aa_trnsp_permease"/>
</dbReference>
<dbReference type="PANTHER" id="PTHR34979:SF1">
    <property type="entry name" value="INNER MEMBRANE PROTEIN YGAZ"/>
    <property type="match status" value="1"/>
</dbReference>
<comment type="similarity">
    <text evidence="2">Belongs to the AzlC family.</text>
</comment>
<evidence type="ECO:0000256" key="3">
    <source>
        <dbReference type="ARBA" id="ARBA00022448"/>
    </source>
</evidence>
<evidence type="ECO:0000256" key="4">
    <source>
        <dbReference type="ARBA" id="ARBA00022475"/>
    </source>
</evidence>
<dbReference type="GO" id="GO:0005886">
    <property type="term" value="C:plasma membrane"/>
    <property type="evidence" value="ECO:0007669"/>
    <property type="project" value="UniProtKB-SubCell"/>
</dbReference>
<dbReference type="Pfam" id="PF03591">
    <property type="entry name" value="AzlC"/>
    <property type="match status" value="1"/>
</dbReference>
<feature type="transmembrane region" description="Helical" evidence="8">
    <location>
        <begin position="124"/>
        <end position="150"/>
    </location>
</feature>
<evidence type="ECO:0000256" key="7">
    <source>
        <dbReference type="ARBA" id="ARBA00023136"/>
    </source>
</evidence>
<evidence type="ECO:0000256" key="2">
    <source>
        <dbReference type="ARBA" id="ARBA00010735"/>
    </source>
</evidence>
<keyword evidence="4" id="KW-1003">Cell membrane</keyword>
<protein>
    <recommendedName>
        <fullName evidence="10">AzlC family protein</fullName>
    </recommendedName>
</protein>
<gene>
    <name evidence="9" type="ORF">MNBD_ALPHA08-1488</name>
</gene>
<evidence type="ECO:0000256" key="1">
    <source>
        <dbReference type="ARBA" id="ARBA00004651"/>
    </source>
</evidence>